<name>A0A811Q532_9POAL</name>
<dbReference type="AlphaFoldDB" id="A0A811Q532"/>
<reference evidence="1" key="1">
    <citation type="submission" date="2020-10" db="EMBL/GenBank/DDBJ databases">
        <authorList>
            <person name="Han B."/>
            <person name="Lu T."/>
            <person name="Zhao Q."/>
            <person name="Huang X."/>
            <person name="Zhao Y."/>
        </authorList>
    </citation>
    <scope>NUCLEOTIDE SEQUENCE</scope>
</reference>
<protein>
    <submittedName>
        <fullName evidence="1">Uncharacterized protein</fullName>
    </submittedName>
</protein>
<organism evidence="1 2">
    <name type="scientific">Miscanthus lutarioriparius</name>
    <dbReference type="NCBI Taxonomy" id="422564"/>
    <lineage>
        <taxon>Eukaryota</taxon>
        <taxon>Viridiplantae</taxon>
        <taxon>Streptophyta</taxon>
        <taxon>Embryophyta</taxon>
        <taxon>Tracheophyta</taxon>
        <taxon>Spermatophyta</taxon>
        <taxon>Magnoliopsida</taxon>
        <taxon>Liliopsida</taxon>
        <taxon>Poales</taxon>
        <taxon>Poaceae</taxon>
        <taxon>PACMAD clade</taxon>
        <taxon>Panicoideae</taxon>
        <taxon>Andropogonodae</taxon>
        <taxon>Andropogoneae</taxon>
        <taxon>Saccharinae</taxon>
        <taxon>Miscanthus</taxon>
    </lineage>
</organism>
<dbReference type="EMBL" id="CAJGYO010000008">
    <property type="protein sequence ID" value="CAD6251049.1"/>
    <property type="molecule type" value="Genomic_DNA"/>
</dbReference>
<evidence type="ECO:0000313" key="1">
    <source>
        <dbReference type="EMBL" id="CAD6251049.1"/>
    </source>
</evidence>
<comment type="caution">
    <text evidence="1">The sequence shown here is derived from an EMBL/GenBank/DDBJ whole genome shotgun (WGS) entry which is preliminary data.</text>
</comment>
<keyword evidence="2" id="KW-1185">Reference proteome</keyword>
<accession>A0A811Q532</accession>
<dbReference type="Proteomes" id="UP000604825">
    <property type="component" value="Unassembled WGS sequence"/>
</dbReference>
<sequence>MAQAILGSSSAKVDIVNPEALSDPDDERKLFVAAWCMHPDLIPNENIMAVLQPEEEHDEAIVTAGSFDAPRPRTTPSSVARQIEDYKLVPKRRARLVARSKHRARKLEVQARKVMMKRLGVDVKTELPKKASFEEF</sequence>
<evidence type="ECO:0000313" key="2">
    <source>
        <dbReference type="Proteomes" id="UP000604825"/>
    </source>
</evidence>
<proteinExistence type="predicted"/>
<dbReference type="OrthoDB" id="696508at2759"/>
<gene>
    <name evidence="1" type="ORF">NCGR_LOCUS34815</name>
</gene>